<organism evidence="1 2">
    <name type="scientific">Pluteus cervinus</name>
    <dbReference type="NCBI Taxonomy" id="181527"/>
    <lineage>
        <taxon>Eukaryota</taxon>
        <taxon>Fungi</taxon>
        <taxon>Dikarya</taxon>
        <taxon>Basidiomycota</taxon>
        <taxon>Agaricomycotina</taxon>
        <taxon>Agaricomycetes</taxon>
        <taxon>Agaricomycetidae</taxon>
        <taxon>Agaricales</taxon>
        <taxon>Pluteineae</taxon>
        <taxon>Pluteaceae</taxon>
        <taxon>Pluteus</taxon>
    </lineage>
</organism>
<name>A0ACD3B9D2_9AGAR</name>
<accession>A0ACD3B9D2</accession>
<dbReference type="EMBL" id="ML208267">
    <property type="protein sequence ID" value="TFK74658.1"/>
    <property type="molecule type" value="Genomic_DNA"/>
</dbReference>
<gene>
    <name evidence="1" type="ORF">BDN72DRAFT_671094</name>
</gene>
<proteinExistence type="predicted"/>
<dbReference type="Proteomes" id="UP000308600">
    <property type="component" value="Unassembled WGS sequence"/>
</dbReference>
<evidence type="ECO:0000313" key="2">
    <source>
        <dbReference type="Proteomes" id="UP000308600"/>
    </source>
</evidence>
<protein>
    <submittedName>
        <fullName evidence="1">Uncharacterized protein</fullName>
    </submittedName>
</protein>
<keyword evidence="2" id="KW-1185">Reference proteome</keyword>
<evidence type="ECO:0000313" key="1">
    <source>
        <dbReference type="EMBL" id="TFK74658.1"/>
    </source>
</evidence>
<sequence>MLVVPSRCRQPKKSHTSGDHVRNYQRERVEVWYNLPRLVSQNILFEMSMWLRITDAACSFLPLRSSYVHPPPPNTPPQLRSLDLAHNYVELTCSAPNGAGVVQQLGKVSGGENRALTIPG</sequence>
<reference evidence="1 2" key="1">
    <citation type="journal article" date="2019" name="Nat. Ecol. Evol.">
        <title>Megaphylogeny resolves global patterns of mushroom evolution.</title>
        <authorList>
            <person name="Varga T."/>
            <person name="Krizsan K."/>
            <person name="Foldi C."/>
            <person name="Dima B."/>
            <person name="Sanchez-Garcia M."/>
            <person name="Sanchez-Ramirez S."/>
            <person name="Szollosi G.J."/>
            <person name="Szarkandi J.G."/>
            <person name="Papp V."/>
            <person name="Albert L."/>
            <person name="Andreopoulos W."/>
            <person name="Angelini C."/>
            <person name="Antonin V."/>
            <person name="Barry K.W."/>
            <person name="Bougher N.L."/>
            <person name="Buchanan P."/>
            <person name="Buyck B."/>
            <person name="Bense V."/>
            <person name="Catcheside P."/>
            <person name="Chovatia M."/>
            <person name="Cooper J."/>
            <person name="Damon W."/>
            <person name="Desjardin D."/>
            <person name="Finy P."/>
            <person name="Geml J."/>
            <person name="Haridas S."/>
            <person name="Hughes K."/>
            <person name="Justo A."/>
            <person name="Karasinski D."/>
            <person name="Kautmanova I."/>
            <person name="Kiss B."/>
            <person name="Kocsube S."/>
            <person name="Kotiranta H."/>
            <person name="LaButti K.M."/>
            <person name="Lechner B.E."/>
            <person name="Liimatainen K."/>
            <person name="Lipzen A."/>
            <person name="Lukacs Z."/>
            <person name="Mihaltcheva S."/>
            <person name="Morgado L.N."/>
            <person name="Niskanen T."/>
            <person name="Noordeloos M.E."/>
            <person name="Ohm R.A."/>
            <person name="Ortiz-Santana B."/>
            <person name="Ovrebo C."/>
            <person name="Racz N."/>
            <person name="Riley R."/>
            <person name="Savchenko A."/>
            <person name="Shiryaev A."/>
            <person name="Soop K."/>
            <person name="Spirin V."/>
            <person name="Szebenyi C."/>
            <person name="Tomsovsky M."/>
            <person name="Tulloss R.E."/>
            <person name="Uehling J."/>
            <person name="Grigoriev I.V."/>
            <person name="Vagvolgyi C."/>
            <person name="Papp T."/>
            <person name="Martin F.M."/>
            <person name="Miettinen O."/>
            <person name="Hibbett D.S."/>
            <person name="Nagy L.G."/>
        </authorList>
    </citation>
    <scope>NUCLEOTIDE SEQUENCE [LARGE SCALE GENOMIC DNA]</scope>
    <source>
        <strain evidence="1 2">NL-1719</strain>
    </source>
</reference>